<dbReference type="Pfam" id="PF07702">
    <property type="entry name" value="UTRA"/>
    <property type="match status" value="1"/>
</dbReference>
<evidence type="ECO:0000256" key="2">
    <source>
        <dbReference type="ARBA" id="ARBA00023125"/>
    </source>
</evidence>
<evidence type="ECO:0000313" key="5">
    <source>
        <dbReference type="EMBL" id="SEG48507.1"/>
    </source>
</evidence>
<dbReference type="NCBIfam" id="TIGR02325">
    <property type="entry name" value="C_P_lyase_phnF"/>
    <property type="match status" value="1"/>
</dbReference>
<dbReference type="InterPro" id="IPR050679">
    <property type="entry name" value="Bact_HTH_transcr_reg"/>
</dbReference>
<dbReference type="AlphaFoldDB" id="A0A1H6AKA8"/>
<evidence type="ECO:0000259" key="4">
    <source>
        <dbReference type="PROSITE" id="PS50949"/>
    </source>
</evidence>
<dbReference type="SMART" id="SM00866">
    <property type="entry name" value="UTRA"/>
    <property type="match status" value="1"/>
</dbReference>
<keyword evidence="2" id="KW-0238">DNA-binding</keyword>
<gene>
    <name evidence="5" type="ORF">SAMN04488045_2970</name>
</gene>
<dbReference type="InterPro" id="IPR036390">
    <property type="entry name" value="WH_DNA-bd_sf"/>
</dbReference>
<dbReference type="InterPro" id="IPR000524">
    <property type="entry name" value="Tscrpt_reg_HTH_GntR"/>
</dbReference>
<keyword evidence="1" id="KW-0805">Transcription regulation</keyword>
<dbReference type="SUPFAM" id="SSF64288">
    <property type="entry name" value="Chorismate lyase-like"/>
    <property type="match status" value="1"/>
</dbReference>
<dbReference type="InterPro" id="IPR011663">
    <property type="entry name" value="UTRA"/>
</dbReference>
<dbReference type="OrthoDB" id="9800645at2"/>
<evidence type="ECO:0000256" key="3">
    <source>
        <dbReference type="ARBA" id="ARBA00023163"/>
    </source>
</evidence>
<dbReference type="Pfam" id="PF00392">
    <property type="entry name" value="GntR"/>
    <property type="match status" value="1"/>
</dbReference>
<dbReference type="InterPro" id="IPR028978">
    <property type="entry name" value="Chorismate_lyase_/UTRA_dom_sf"/>
</dbReference>
<keyword evidence="6" id="KW-1185">Reference proteome</keyword>
<feature type="domain" description="HTH gntR-type" evidence="4">
    <location>
        <begin position="7"/>
        <end position="75"/>
    </location>
</feature>
<dbReference type="EMBL" id="FNUZ01000005">
    <property type="protein sequence ID" value="SEG48507.1"/>
    <property type="molecule type" value="Genomic_DNA"/>
</dbReference>
<dbReference type="PANTHER" id="PTHR44846:SF1">
    <property type="entry name" value="MANNOSYL-D-GLYCERATE TRANSPORT_METABOLISM SYSTEM REPRESSOR MNGR-RELATED"/>
    <property type="match status" value="1"/>
</dbReference>
<keyword evidence="3" id="KW-0804">Transcription</keyword>
<dbReference type="Gene3D" id="3.40.1410.10">
    <property type="entry name" value="Chorismate lyase-like"/>
    <property type="match status" value="1"/>
</dbReference>
<protein>
    <submittedName>
        <fullName evidence="5">GntR family transcriptional regulator, phosphonate transport system regulatory protein</fullName>
    </submittedName>
</protein>
<dbReference type="Proteomes" id="UP000236752">
    <property type="component" value="Unassembled WGS sequence"/>
</dbReference>
<dbReference type="CDD" id="cd07377">
    <property type="entry name" value="WHTH_GntR"/>
    <property type="match status" value="1"/>
</dbReference>
<accession>A0A1H6AKA8</accession>
<dbReference type="SUPFAM" id="SSF46785">
    <property type="entry name" value="Winged helix' DNA-binding domain"/>
    <property type="match status" value="1"/>
</dbReference>
<organism evidence="5 6">
    <name type="scientific">Thalassococcus halodurans</name>
    <dbReference type="NCBI Taxonomy" id="373675"/>
    <lineage>
        <taxon>Bacteria</taxon>
        <taxon>Pseudomonadati</taxon>
        <taxon>Pseudomonadota</taxon>
        <taxon>Alphaproteobacteria</taxon>
        <taxon>Rhodobacterales</taxon>
        <taxon>Roseobacteraceae</taxon>
        <taxon>Thalassococcus</taxon>
    </lineage>
</organism>
<dbReference type="InterPro" id="IPR012702">
    <property type="entry name" value="CP_lyase_PhnF"/>
</dbReference>
<dbReference type="GO" id="GO:0003700">
    <property type="term" value="F:DNA-binding transcription factor activity"/>
    <property type="evidence" value="ECO:0007669"/>
    <property type="project" value="InterPro"/>
</dbReference>
<dbReference type="RefSeq" id="WP_103911284.1">
    <property type="nucleotide sequence ID" value="NZ_FNUZ01000005.1"/>
</dbReference>
<dbReference type="PROSITE" id="PS50949">
    <property type="entry name" value="HTH_GNTR"/>
    <property type="match status" value="1"/>
</dbReference>
<evidence type="ECO:0000256" key="1">
    <source>
        <dbReference type="ARBA" id="ARBA00023015"/>
    </source>
</evidence>
<sequence>MPSDRKTPLWESIANDLRGAIAAGHYKPGDKLPTEAELAARFGVNRHTVRQALSHLIDAKIAHSRRGAGTFVLAKPTEYPIGKRVRFHQNITASGQRPTKSHLSIETRACDASEARLLQLETGAPVVVSTGISLADALPVAMFQSTYPADRLPGFAGALAAHSSVTKALEACGVTDYTRASTRISATAATATQAAALQIAQGAPLVFSTSVNVDDQGTPVEFGKTWFPGDRVTLTFDE</sequence>
<dbReference type="GO" id="GO:0003677">
    <property type="term" value="F:DNA binding"/>
    <property type="evidence" value="ECO:0007669"/>
    <property type="project" value="UniProtKB-KW"/>
</dbReference>
<dbReference type="SMART" id="SM00345">
    <property type="entry name" value="HTH_GNTR"/>
    <property type="match status" value="1"/>
</dbReference>
<proteinExistence type="predicted"/>
<dbReference type="GO" id="GO:0045892">
    <property type="term" value="P:negative regulation of DNA-templated transcription"/>
    <property type="evidence" value="ECO:0007669"/>
    <property type="project" value="TreeGrafter"/>
</dbReference>
<dbReference type="PRINTS" id="PR00035">
    <property type="entry name" value="HTHGNTR"/>
</dbReference>
<name>A0A1H6AKA8_9RHOB</name>
<dbReference type="Gene3D" id="1.10.10.10">
    <property type="entry name" value="Winged helix-like DNA-binding domain superfamily/Winged helix DNA-binding domain"/>
    <property type="match status" value="1"/>
</dbReference>
<evidence type="ECO:0000313" key="6">
    <source>
        <dbReference type="Proteomes" id="UP000236752"/>
    </source>
</evidence>
<dbReference type="InterPro" id="IPR036388">
    <property type="entry name" value="WH-like_DNA-bd_sf"/>
</dbReference>
<reference evidence="5 6" key="1">
    <citation type="submission" date="2016-10" db="EMBL/GenBank/DDBJ databases">
        <authorList>
            <person name="de Groot N.N."/>
        </authorList>
    </citation>
    <scope>NUCLEOTIDE SEQUENCE [LARGE SCALE GENOMIC DNA]</scope>
    <source>
        <strain evidence="5 6">DSM 26915</strain>
    </source>
</reference>
<dbReference type="PANTHER" id="PTHR44846">
    <property type="entry name" value="MANNOSYL-D-GLYCERATE TRANSPORT/METABOLISM SYSTEM REPRESSOR MNGR-RELATED"/>
    <property type="match status" value="1"/>
</dbReference>